<dbReference type="Pfam" id="PF00210">
    <property type="entry name" value="Ferritin"/>
    <property type="match status" value="1"/>
</dbReference>
<reference evidence="3 4" key="1">
    <citation type="journal article" date="2019" name="Microbiol. Resour. Announc.">
        <title>Complete Genome Sequences of Three Mycoplasma anserisalpingitis (Mycoplasma sp. 1220) Strains.</title>
        <authorList>
            <person name="Grozner D."/>
            <person name="Forro B."/>
            <person name="Kovacs A.B."/>
            <person name="Marton S."/>
            <person name="Banyai K."/>
            <person name="Kreizinger Z."/>
            <person name="Sulyok K.M."/>
            <person name="Gyuranecz M."/>
        </authorList>
    </citation>
    <scope>NUCLEOTIDE SEQUENCE [LARGE SCALE GENOMIC DNA]</scope>
    <source>
        <strain evidence="3 4">ATCC:BAA-2147</strain>
    </source>
</reference>
<dbReference type="OrthoDB" id="9797023at2"/>
<comment type="similarity">
    <text evidence="1">Belongs to the Dps family.</text>
</comment>
<dbReference type="PIRSF" id="PIRSF005900">
    <property type="entry name" value="Dps"/>
    <property type="match status" value="1"/>
</dbReference>
<dbReference type="InterPro" id="IPR012347">
    <property type="entry name" value="Ferritin-like"/>
</dbReference>
<dbReference type="SUPFAM" id="SSF47240">
    <property type="entry name" value="Ferritin-like"/>
    <property type="match status" value="1"/>
</dbReference>
<dbReference type="PANTHER" id="PTHR42932">
    <property type="entry name" value="GENERAL STRESS PROTEIN 20U"/>
    <property type="match status" value="1"/>
</dbReference>
<dbReference type="InterPro" id="IPR009078">
    <property type="entry name" value="Ferritin-like_SF"/>
</dbReference>
<sequence>MKNLKVLEASFGTLALKVKNLHWNVNEDFFTLHKQLDKLYEDVNDFTDRYAEKLVMLDNLALGSFEEMKELSLIKEVKSKWFSAKEVKETVINDLTLIIDYVLAHRDEEETCLIDPLYDDTLEKLLFWRWNFKKA</sequence>
<dbReference type="InterPro" id="IPR002177">
    <property type="entry name" value="DPS_DNA-bd"/>
</dbReference>
<dbReference type="KEGG" id="mans:FRW55_03460"/>
<organism evidence="3 4">
    <name type="scientific">Mycoplasma anserisalpingitidis</name>
    <dbReference type="NCBI Taxonomy" id="519450"/>
    <lineage>
        <taxon>Bacteria</taxon>
        <taxon>Bacillati</taxon>
        <taxon>Mycoplasmatota</taxon>
        <taxon>Mollicutes</taxon>
        <taxon>Mycoplasmataceae</taxon>
        <taxon>Mycoplasma</taxon>
    </lineage>
</organism>
<dbReference type="GO" id="GO:0008199">
    <property type="term" value="F:ferric iron binding"/>
    <property type="evidence" value="ECO:0007669"/>
    <property type="project" value="InterPro"/>
</dbReference>
<proteinExistence type="inferred from homology"/>
<protein>
    <submittedName>
        <fullName evidence="3">DNA starvation/stationary phase protection protein</fullName>
    </submittedName>
</protein>
<name>A0A5B8JY01_9MOLU</name>
<evidence type="ECO:0000256" key="1">
    <source>
        <dbReference type="ARBA" id="ARBA00009497"/>
    </source>
</evidence>
<evidence type="ECO:0000313" key="3">
    <source>
        <dbReference type="EMBL" id="QDY87190.1"/>
    </source>
</evidence>
<dbReference type="Gene3D" id="1.20.1260.10">
    <property type="match status" value="1"/>
</dbReference>
<dbReference type="RefSeq" id="WP_146368736.1">
    <property type="nucleotide sequence ID" value="NZ_CP042295.1"/>
</dbReference>
<accession>A0A5B8JY01</accession>
<evidence type="ECO:0000313" key="4">
    <source>
        <dbReference type="Proteomes" id="UP000318927"/>
    </source>
</evidence>
<dbReference type="InterPro" id="IPR008331">
    <property type="entry name" value="Ferritin_DPS_dom"/>
</dbReference>
<gene>
    <name evidence="3" type="ORF">FRW55_03460</name>
</gene>
<evidence type="ECO:0000259" key="2">
    <source>
        <dbReference type="Pfam" id="PF00210"/>
    </source>
</evidence>
<keyword evidence="4" id="KW-1185">Reference proteome</keyword>
<dbReference type="AlphaFoldDB" id="A0A5B8JY01"/>
<dbReference type="Proteomes" id="UP000318927">
    <property type="component" value="Chromosome"/>
</dbReference>
<feature type="domain" description="Ferritin/DPS" evidence="2">
    <location>
        <begin position="13"/>
        <end position="101"/>
    </location>
</feature>
<dbReference type="EMBL" id="CP042295">
    <property type="protein sequence ID" value="QDY87190.1"/>
    <property type="molecule type" value="Genomic_DNA"/>
</dbReference>
<dbReference type="PANTHER" id="PTHR42932:SF1">
    <property type="entry name" value="GENERAL STRESS PROTEIN 20U"/>
    <property type="match status" value="1"/>
</dbReference>